<proteinExistence type="predicted"/>
<evidence type="ECO:0000256" key="1">
    <source>
        <dbReference type="SAM" id="MobiDB-lite"/>
    </source>
</evidence>
<keyword evidence="3" id="KW-1185">Reference proteome</keyword>
<sequence>MSDKFTIKFKGILDHAATKKAIEQDISKMEKYLKPKKSSLGGSTKDIVKNNLSDKKKELNGQSKFESLRERVEKYRLTQTKKAIEQDISKMEKYLKPKKSSLGGTKDIVKNNLSDKKKELNGQSKFESLRERVEKYRLTQTKKAIEQDISKMEKYLKPKKSSLGSTKDIVKNNLSDKKKELNGQSKFESLRERVEKYRLTQTKKLMKQGMGFEKARKEAFKRSLMSDRDKRCLEYKELAKGSKAKSKMLAASQGKGLVAKIAIGSALGNVIGNAISKVGGGFFGFITGFIKKSVEAVSKKEKAQKLNTAFYTTQQRKILMGDEEENIKGIFHGKKGFERDLEKEEFLRHFTLVKGTLTEMNKLNGTNLENTGNFMAELVSSGQASMQEAAAAIDDYLRENGDMLYKIMVGKKVGWKYTQAAKDNFQKTVIHKDFGFRLTELQKVAADFHSFKLTEFAGEKEKIDSNMIKLEQSLMDVTTTGMQPVLEGASRLIDWVQSMINTYNKEGFTGIISNIVSAIMDPILQPFKNLINMFVNNPVVQKIAYWLGKR</sequence>
<feature type="compositionally biased region" description="Basic and acidic residues" evidence="1">
    <location>
        <begin position="46"/>
        <end position="59"/>
    </location>
</feature>
<feature type="compositionally biased region" description="Basic and acidic residues" evidence="1">
    <location>
        <begin position="168"/>
        <end position="181"/>
    </location>
</feature>
<dbReference type="Pfam" id="PF05537">
    <property type="entry name" value="DUF759"/>
    <property type="match status" value="2"/>
</dbReference>
<protein>
    <submittedName>
        <fullName evidence="2">Uncharacterized protein</fullName>
    </submittedName>
</protein>
<geneLocation type="plasmid" evidence="2 3">
    <name>cp32-11</name>
</geneLocation>
<reference evidence="2 3" key="2">
    <citation type="journal article" date="2012" name="J. Bacteriol.">
        <title>Whole-Genome Sequences of Borrelia bissettii, Borrelia valaisiana, and Borrelia spielmanii.</title>
        <authorList>
            <person name="Schutzer S.E."/>
            <person name="Fraser-Liggett C.M."/>
            <person name="Qiu W.G."/>
            <person name="Kraiczy P."/>
            <person name="Mongodin E.F."/>
            <person name="Dunn J.J."/>
            <person name="Luft B.J."/>
            <person name="Casjens S.R."/>
        </authorList>
    </citation>
    <scope>NUCLEOTIDE SEQUENCE [LARGE SCALE GENOMIC DNA]</scope>
    <source>
        <strain evidence="2 3">DN127</strain>
    </source>
</reference>
<accession>G0AMX2</accession>
<dbReference type="InterPro" id="IPR008478">
    <property type="entry name" value="DUF759_BOR_spp"/>
</dbReference>
<organism evidence="2 3">
    <name type="scientific">Borrelia bissettiae (strain DSM 17990 / CIP 109136 / DN127)</name>
    <name type="common">Borreliella bissettiae</name>
    <dbReference type="NCBI Taxonomy" id="521010"/>
    <lineage>
        <taxon>Bacteria</taxon>
        <taxon>Pseudomonadati</taxon>
        <taxon>Spirochaetota</taxon>
        <taxon>Spirochaetia</taxon>
        <taxon>Spirochaetales</taxon>
        <taxon>Borreliaceae</taxon>
        <taxon>Borreliella</taxon>
    </lineage>
</organism>
<dbReference type="Proteomes" id="UP000001634">
    <property type="component" value="Plasmid cp32-11"/>
</dbReference>
<feature type="region of interest" description="Disordered" evidence="1">
    <location>
        <begin position="36"/>
        <end position="65"/>
    </location>
</feature>
<keyword evidence="2" id="KW-0614">Plasmid</keyword>
<feature type="compositionally biased region" description="Basic and acidic residues" evidence="1">
    <location>
        <begin position="107"/>
        <end position="120"/>
    </location>
</feature>
<dbReference type="EMBL" id="CP002748">
    <property type="protein sequence ID" value="AEL19048.1"/>
    <property type="molecule type" value="Genomic_DNA"/>
</dbReference>
<name>G0AMX2_BORBD</name>
<dbReference type="AlphaFoldDB" id="G0AMX2"/>
<feature type="region of interest" description="Disordered" evidence="1">
    <location>
        <begin position="160"/>
        <end position="182"/>
    </location>
</feature>
<evidence type="ECO:0000313" key="3">
    <source>
        <dbReference type="Proteomes" id="UP000001634"/>
    </source>
</evidence>
<gene>
    <name evidence="2" type="ordered locus">BbiDN127_W0015</name>
</gene>
<evidence type="ECO:0000313" key="2">
    <source>
        <dbReference type="EMBL" id="AEL19048.1"/>
    </source>
</evidence>
<reference key="1">
    <citation type="submission" date="2011-06" db="EMBL/GenBank/DDBJ databases">
        <authorList>
            <person name="Mongodin E.F."/>
            <person name="Casjens S.R."/>
            <person name="Fraser-Liggett C.M."/>
            <person name="Qiu W.-G."/>
            <person name="Dunn J.J."/>
            <person name="Luft B.J."/>
            <person name="Schutzer S.E."/>
        </authorList>
    </citation>
    <scope>NUCLEOTIDE SEQUENCE</scope>
    <source>
        <strain>DN127</strain>
    </source>
</reference>
<dbReference type="KEGG" id="bbs:BbiDN127_W0015"/>
<dbReference type="RefSeq" id="WP_014017453.1">
    <property type="nucleotide sequence ID" value="NC_015903.1"/>
</dbReference>
<dbReference type="HOGENOM" id="CLU_036579_0_0_12"/>
<feature type="region of interest" description="Disordered" evidence="1">
    <location>
        <begin position="99"/>
        <end position="121"/>
    </location>
</feature>